<dbReference type="Proteomes" id="UP000585050">
    <property type="component" value="Unassembled WGS sequence"/>
</dbReference>
<comment type="caution">
    <text evidence="2">The sequence shown here is derived from an EMBL/GenBank/DDBJ whole genome shotgun (WGS) entry which is preliminary data.</text>
</comment>
<organism evidence="2 3">
    <name type="scientific">Flammeovirga agarivorans</name>
    <dbReference type="NCBI Taxonomy" id="2726742"/>
    <lineage>
        <taxon>Bacteria</taxon>
        <taxon>Pseudomonadati</taxon>
        <taxon>Bacteroidota</taxon>
        <taxon>Cytophagia</taxon>
        <taxon>Cytophagales</taxon>
        <taxon>Flammeovirgaceae</taxon>
        <taxon>Flammeovirga</taxon>
    </lineage>
</organism>
<feature type="domain" description="Histidine kinase/HSP90-like ATPase" evidence="1">
    <location>
        <begin position="34"/>
        <end position="125"/>
    </location>
</feature>
<dbReference type="RefSeq" id="WP_168882707.1">
    <property type="nucleotide sequence ID" value="NZ_JABAIL010000003.1"/>
</dbReference>
<name>A0A7X8XWE1_9BACT</name>
<keyword evidence="3" id="KW-1185">Reference proteome</keyword>
<dbReference type="EMBL" id="JABAIL010000003">
    <property type="protein sequence ID" value="NLR92000.1"/>
    <property type="molecule type" value="Genomic_DNA"/>
</dbReference>
<dbReference type="InterPro" id="IPR036890">
    <property type="entry name" value="HATPase_C_sf"/>
</dbReference>
<dbReference type="Pfam" id="PF02518">
    <property type="entry name" value="HATPase_c"/>
    <property type="match status" value="1"/>
</dbReference>
<proteinExistence type="predicted"/>
<dbReference type="InterPro" id="IPR003594">
    <property type="entry name" value="HATPase_dom"/>
</dbReference>
<dbReference type="AlphaFoldDB" id="A0A7X8XWE1"/>
<evidence type="ECO:0000313" key="3">
    <source>
        <dbReference type="Proteomes" id="UP000585050"/>
    </source>
</evidence>
<sequence>MTISIQSENDIHYAQHEVISFAKSLGFATLDCTKISIIISELAQNILKYVGKGFVRFSKRRMLHREGILIEAIDKGKGISNVNVALKDSFSTGGTLGLGLPGIKRIADILEIESSEEDGTHIKVTYWIKK</sequence>
<dbReference type="Gene3D" id="3.30.565.10">
    <property type="entry name" value="Histidine kinase-like ATPase, C-terminal domain"/>
    <property type="match status" value="1"/>
</dbReference>
<evidence type="ECO:0000313" key="2">
    <source>
        <dbReference type="EMBL" id="NLR92000.1"/>
    </source>
</evidence>
<reference evidence="2 3" key="1">
    <citation type="submission" date="2020-04" db="EMBL/GenBank/DDBJ databases">
        <title>Flammeovirga sp. SR4, a novel species isolated from seawater.</title>
        <authorList>
            <person name="Wang X."/>
        </authorList>
    </citation>
    <scope>NUCLEOTIDE SEQUENCE [LARGE SCALE GENOMIC DNA]</scope>
    <source>
        <strain evidence="2 3">SR4</strain>
    </source>
</reference>
<protein>
    <submittedName>
        <fullName evidence="2">Anti-sigma regulatory factor</fullName>
    </submittedName>
</protein>
<accession>A0A7X8XWE1</accession>
<dbReference type="SUPFAM" id="SSF55874">
    <property type="entry name" value="ATPase domain of HSP90 chaperone/DNA topoisomerase II/histidine kinase"/>
    <property type="match status" value="1"/>
</dbReference>
<gene>
    <name evidence="2" type="ORF">HGP29_12315</name>
</gene>
<evidence type="ECO:0000259" key="1">
    <source>
        <dbReference type="Pfam" id="PF02518"/>
    </source>
</evidence>